<dbReference type="InterPro" id="IPR001119">
    <property type="entry name" value="SLH_dom"/>
</dbReference>
<feature type="domain" description="SLH" evidence="3">
    <location>
        <begin position="1189"/>
        <end position="1252"/>
    </location>
</feature>
<reference evidence="4 6" key="1">
    <citation type="submission" date="2015-07" db="EMBL/GenBank/DDBJ databases">
        <title>Fjat-14205 dsm 2895.</title>
        <authorList>
            <person name="Liu B."/>
            <person name="Wang J."/>
            <person name="Zhu Y."/>
            <person name="Liu G."/>
            <person name="Chen Q."/>
            <person name="Chen Z."/>
            <person name="Lan J."/>
            <person name="Che J."/>
            <person name="Ge C."/>
            <person name="Shi H."/>
            <person name="Pan Z."/>
            <person name="Liu X."/>
        </authorList>
    </citation>
    <scope>NUCLEOTIDE SEQUENCE [LARGE SCALE GENOMIC DNA]</scope>
    <source>
        <strain evidence="4 6">DSM 2895</strain>
    </source>
</reference>
<dbReference type="Gene3D" id="1.20.1270.70">
    <property type="entry name" value="Designed single chain three-helix bundle"/>
    <property type="match status" value="6"/>
</dbReference>
<gene>
    <name evidence="4" type="ORF">AF333_21395</name>
    <name evidence="5" type="ORF">SAMN04487909_116125</name>
</gene>
<accession>A0A0D1Y4D7</accession>
<evidence type="ECO:0000313" key="7">
    <source>
        <dbReference type="Proteomes" id="UP000182836"/>
    </source>
</evidence>
<dbReference type="InterPro" id="IPR058515">
    <property type="entry name" value="DUF8202"/>
</dbReference>
<dbReference type="PANTHER" id="PTHR43308">
    <property type="entry name" value="OUTER MEMBRANE PROTEIN ALPHA-RELATED"/>
    <property type="match status" value="1"/>
</dbReference>
<feature type="chain" id="PRO_5038208529" evidence="2">
    <location>
        <begin position="29"/>
        <end position="1320"/>
    </location>
</feature>
<feature type="domain" description="SLH" evidence="3">
    <location>
        <begin position="1128"/>
        <end position="1188"/>
    </location>
</feature>
<feature type="signal peptide" evidence="2">
    <location>
        <begin position="1"/>
        <end position="28"/>
    </location>
</feature>
<evidence type="ECO:0000259" key="3">
    <source>
        <dbReference type="PROSITE" id="PS51272"/>
    </source>
</evidence>
<dbReference type="Pfam" id="PF26628">
    <property type="entry name" value="DUF8202"/>
    <property type="match status" value="1"/>
</dbReference>
<dbReference type="EMBL" id="LGUG01000004">
    <property type="protein sequence ID" value="KON97620.1"/>
    <property type="molecule type" value="Genomic_DNA"/>
</dbReference>
<dbReference type="Pfam" id="PF00395">
    <property type="entry name" value="SLH"/>
    <property type="match status" value="3"/>
</dbReference>
<evidence type="ECO:0000256" key="1">
    <source>
        <dbReference type="SAM" id="MobiDB-lite"/>
    </source>
</evidence>
<organism evidence="4 6">
    <name type="scientific">Aneurinibacillus migulanus</name>
    <name type="common">Bacillus migulanus</name>
    <dbReference type="NCBI Taxonomy" id="47500"/>
    <lineage>
        <taxon>Bacteria</taxon>
        <taxon>Bacillati</taxon>
        <taxon>Bacillota</taxon>
        <taxon>Bacilli</taxon>
        <taxon>Bacillales</taxon>
        <taxon>Paenibacillaceae</taxon>
        <taxon>Aneurinibacillus group</taxon>
        <taxon>Aneurinibacillus</taxon>
    </lineage>
</organism>
<feature type="region of interest" description="Disordered" evidence="1">
    <location>
        <begin position="868"/>
        <end position="929"/>
    </location>
</feature>
<proteinExistence type="predicted"/>
<feature type="compositionally biased region" description="Polar residues" evidence="1">
    <location>
        <begin position="910"/>
        <end position="923"/>
    </location>
</feature>
<evidence type="ECO:0000313" key="6">
    <source>
        <dbReference type="Proteomes" id="UP000037269"/>
    </source>
</evidence>
<dbReference type="STRING" id="47500.AF333_21395"/>
<evidence type="ECO:0000313" key="4">
    <source>
        <dbReference type="EMBL" id="KON97620.1"/>
    </source>
</evidence>
<dbReference type="Pfam" id="PF07554">
    <property type="entry name" value="FIVAR"/>
    <property type="match status" value="6"/>
</dbReference>
<dbReference type="EMBL" id="FNED01000016">
    <property type="protein sequence ID" value="SDJ37732.1"/>
    <property type="molecule type" value="Genomic_DNA"/>
</dbReference>
<reference evidence="5 7" key="2">
    <citation type="submission" date="2016-10" db="EMBL/GenBank/DDBJ databases">
        <authorList>
            <person name="de Groot N.N."/>
        </authorList>
    </citation>
    <scope>NUCLEOTIDE SEQUENCE [LARGE SCALE GENOMIC DNA]</scope>
    <source>
        <strain evidence="5 7">DSM 2895</strain>
    </source>
</reference>
<dbReference type="PROSITE" id="PS51272">
    <property type="entry name" value="SLH"/>
    <property type="match status" value="3"/>
</dbReference>
<dbReference type="InterPro" id="IPR051465">
    <property type="entry name" value="Cell_Envelope_Struct_Comp"/>
</dbReference>
<dbReference type="OrthoDB" id="663332at2"/>
<dbReference type="PATRIC" id="fig|47500.8.peg.1008"/>
<dbReference type="GeneID" id="42307699"/>
<dbReference type="RefSeq" id="WP_043066845.1">
    <property type="nucleotide sequence ID" value="NZ_BJOA01000255.1"/>
</dbReference>
<keyword evidence="6" id="KW-1185">Reference proteome</keyword>
<feature type="domain" description="SLH" evidence="3">
    <location>
        <begin position="1260"/>
        <end position="1320"/>
    </location>
</feature>
<name>A0A0D1Y4D7_ANEMI</name>
<evidence type="ECO:0000313" key="5">
    <source>
        <dbReference type="EMBL" id="SDJ37732.1"/>
    </source>
</evidence>
<protein>
    <submittedName>
        <fullName evidence="5">Uncharacterized Sugar-binding Domain</fullName>
    </submittedName>
</protein>
<sequence>MLTRRKKNHWMKRLSVSLVFALVAGSFSGTLVPREVSASVVGPGGVSNANLWLKAEDATTTSDSVSLAGWEDRTGTNTFTVTGAPEKKENGVNFNPVVKFTNTAPKTTLPNQNLAGDKPITYMDGYAVFKSTGNMVGSTQKMAHYSAAIFANEGGLSVGNGTNYTYHIFKFNDASRYHLVAFDISEKNSPVGRLDGKNQTITKNGGFESVTFTPMIGGGDGANNPGNWQHLNGEVAEIILFDHSTNVDRNKIESYLAVKYGITLNNGASDYVDTASSVVWTADATYKNNIAGIGRDDVEGLNQKQSLSINDGTQVTIGLGSIAASNKENANTFSSDKQYLIWGDNGKDLTFDRQVGSQNLYHAQRVWKVQNTNSVGAVQVAIPKSEITTGDSVKLLVSDNDTDFSGATQTLLTEQNVNGSEYYVANIPLDNHKYFTFAVTTEVTTVDKSVLQAKVTEINGENLKETDYTPESWTKLQGALKTANDVLSNPNATQAEIENALTVLTAARNGLSPVGSVDKSALQAKVNEINGENLKEADYTPESWTKLQEALTAANNVLSNPNATQAEVENALSTLTAARTGLTPVDSVDKSALQTKVSAINHANLNEADYTPASWQILQDVLTVAQTVLNDPATNQAEVDRALKALETALEGLVPSIPDGVNKAALQVKVAEVDHENLKKADYTPASWQTLQDALTVARTVLNDPDATQADVDAAKAALDTARNGLKPVPATVDKTVLQAKVNAINGENLKEADYTSDSWQALQSALNTANSVLADPDASQAKVDVALKALTAARTGLTPVGTVDKSALQAKVTEINGENLKEANYTSASWKTLQDALTEANKILTDPNATQTQVKAALDALTSARNGLSRISSGGGSGGSSKDRSDRGGNTNTNTDTNTGTPTGIKTTVDNTETPFATGTTTKDGERTNTKVTINPEQLSTILAKEKGQNLKISVPNDGTVEVQGLTVGAVKKLADTNSSLKIESPLASYPVPSAQLNLDAIEKQFNGAKPSDIMVNIHIQRSSDTLTEQAHNVAKESGYELLVNPVNLEATFTNQGQTVKAGELNGYATKYIALPEGVDRNRITTGVVVNPDGTVFHVPTVVTKIGDRYYAQINDLHSHANYSVIWNPKDFSDVKNHWAKEDINDIAARLDLAGTGNNTFSPNRNVNRSEFATIVATGLGLLRQNTTSNVFSDVPASAWYHDAVSIANEFGIVAGYNDGKFHGEEQITREQGFVMIAGAYNLIKPQSSMSASEIEAKLSEYGDAKDVSTWAKEAVARMISAGILKGDDKQLLSPKSNMTRAEAAALMKRVLKTNNLID</sequence>
<dbReference type="Proteomes" id="UP000182836">
    <property type="component" value="Unassembled WGS sequence"/>
</dbReference>
<evidence type="ECO:0000256" key="2">
    <source>
        <dbReference type="SAM" id="SignalP"/>
    </source>
</evidence>
<keyword evidence="2" id="KW-0732">Signal</keyword>
<dbReference type="Proteomes" id="UP000037269">
    <property type="component" value="Unassembled WGS sequence"/>
</dbReference>
<feature type="compositionally biased region" description="Low complexity" evidence="1">
    <location>
        <begin position="889"/>
        <end position="909"/>
    </location>
</feature>
<dbReference type="PANTHER" id="PTHR43308:SF5">
    <property type="entry name" value="S-LAYER PROTEIN _ PEPTIDOGLYCAN ENDO-BETA-N-ACETYLGLUCOSAMINIDASE"/>
    <property type="match status" value="1"/>
</dbReference>